<dbReference type="EMBL" id="CP023004">
    <property type="protein sequence ID" value="AWI10646.1"/>
    <property type="molecule type" value="Genomic_DNA"/>
</dbReference>
<evidence type="ECO:0000313" key="1">
    <source>
        <dbReference type="EMBL" id="AWI10646.1"/>
    </source>
</evidence>
<protein>
    <recommendedName>
        <fullName evidence="3">FAD-dependent oxidoreductase</fullName>
    </recommendedName>
</protein>
<reference evidence="1 2" key="1">
    <citation type="journal article" date="2018" name="Syst. Appl. Microbiol.">
        <title>Ereboglobus luteus gen. nov. sp. nov. from cockroach guts, and new insights into the oxygen relationship of the genera Opitutus and Didymococcus (Verrucomicrobia: Opitutaceae).</title>
        <authorList>
            <person name="Tegtmeier D."/>
            <person name="Belitz A."/>
            <person name="Radek R."/>
            <person name="Heimerl T."/>
            <person name="Brune A."/>
        </authorList>
    </citation>
    <scope>NUCLEOTIDE SEQUENCE [LARGE SCALE GENOMIC DNA]</scope>
    <source>
        <strain evidence="1 2">Ho45</strain>
    </source>
</reference>
<proteinExistence type="predicted"/>
<dbReference type="KEGG" id="elut:CKA38_10915"/>
<keyword evidence="2" id="KW-1185">Reference proteome</keyword>
<evidence type="ECO:0000313" key="2">
    <source>
        <dbReference type="Proteomes" id="UP000244896"/>
    </source>
</evidence>
<organism evidence="1 2">
    <name type="scientific">Ereboglobus luteus</name>
    <dbReference type="NCBI Taxonomy" id="1796921"/>
    <lineage>
        <taxon>Bacteria</taxon>
        <taxon>Pseudomonadati</taxon>
        <taxon>Verrucomicrobiota</taxon>
        <taxon>Opitutia</taxon>
        <taxon>Opitutales</taxon>
        <taxon>Opitutaceae</taxon>
        <taxon>Ereboglobus</taxon>
    </lineage>
</organism>
<evidence type="ECO:0008006" key="3">
    <source>
        <dbReference type="Google" id="ProtNLM"/>
    </source>
</evidence>
<name>A0A2U8E739_9BACT</name>
<dbReference type="Pfam" id="PF12831">
    <property type="entry name" value="FAD_oxidored"/>
    <property type="match status" value="1"/>
</dbReference>
<sequence length="199" mass="21572">MIGLEGENVDPAAKKKNYPWLGTDGKSVSRFTIETRAALLNHYAKLQSANNADTSRENLYPLVLPTMAQFRTTRAIAGRATLDSGMAWTRFDDSIALVADWRRRGSVWEIPYGAMVPLTVDGLLTAGRCISSHSDAWEVTRVIPPAAQTGQAAGIAAVLSLRRGIPPAQLAAADIQAELRRKNLPFHFDEVGLSAPESS</sequence>
<accession>A0A2U8E739</accession>
<gene>
    <name evidence="1" type="ORF">CKA38_10915</name>
</gene>
<dbReference type="AlphaFoldDB" id="A0A2U8E739"/>
<dbReference type="Proteomes" id="UP000244896">
    <property type="component" value="Chromosome"/>
</dbReference>